<reference evidence="1 2" key="1">
    <citation type="submission" date="2018-06" db="EMBL/GenBank/DDBJ databases">
        <title>Comparative genomics reveals the genomic features of Rhizophagus irregularis, R. cerebriforme, R. diaphanum and Gigaspora rosea, and their symbiotic lifestyle signature.</title>
        <authorList>
            <person name="Morin E."/>
            <person name="San Clemente H."/>
            <person name="Chen E.C.H."/>
            <person name="De La Providencia I."/>
            <person name="Hainaut M."/>
            <person name="Kuo A."/>
            <person name="Kohler A."/>
            <person name="Murat C."/>
            <person name="Tang N."/>
            <person name="Roy S."/>
            <person name="Loubradou J."/>
            <person name="Henrissat B."/>
            <person name="Grigoriev I.V."/>
            <person name="Corradi N."/>
            <person name="Roux C."/>
            <person name="Martin F.M."/>
        </authorList>
    </citation>
    <scope>NUCLEOTIDE SEQUENCE [LARGE SCALE GENOMIC DNA]</scope>
    <source>
        <strain evidence="1 2">DAOM 194757</strain>
    </source>
</reference>
<keyword evidence="2" id="KW-1185">Reference proteome</keyword>
<organism evidence="1 2">
    <name type="scientific">Gigaspora rosea</name>
    <dbReference type="NCBI Taxonomy" id="44941"/>
    <lineage>
        <taxon>Eukaryota</taxon>
        <taxon>Fungi</taxon>
        <taxon>Fungi incertae sedis</taxon>
        <taxon>Mucoromycota</taxon>
        <taxon>Glomeromycotina</taxon>
        <taxon>Glomeromycetes</taxon>
        <taxon>Diversisporales</taxon>
        <taxon>Gigasporaceae</taxon>
        <taxon>Gigaspora</taxon>
    </lineage>
</organism>
<proteinExistence type="predicted"/>
<dbReference type="STRING" id="44941.A0A397VE91"/>
<protein>
    <submittedName>
        <fullName evidence="1">Uncharacterized protein</fullName>
    </submittedName>
</protein>
<accession>A0A397VE91</accession>
<dbReference type="EMBL" id="QKWP01000436">
    <property type="protein sequence ID" value="RIB20098.1"/>
    <property type="molecule type" value="Genomic_DNA"/>
</dbReference>
<evidence type="ECO:0000313" key="2">
    <source>
        <dbReference type="Proteomes" id="UP000266673"/>
    </source>
</evidence>
<name>A0A397VE91_9GLOM</name>
<dbReference type="AlphaFoldDB" id="A0A397VE91"/>
<comment type="caution">
    <text evidence="1">The sequence shown here is derived from an EMBL/GenBank/DDBJ whole genome shotgun (WGS) entry which is preliminary data.</text>
</comment>
<dbReference type="Proteomes" id="UP000266673">
    <property type="component" value="Unassembled WGS sequence"/>
</dbReference>
<sequence length="244" mass="28180">MSLPITLSKSFKRNLRKNKLHTIKKIKFEKPNSIIGKVDSTFNSSANQVEEIVYDPKDYPDSLPAHKTQPKARKLEKEEAQQYFYLNGFLKIFSLVILNQELLSQRLLPLNCIKPGTYTLNFSVLSRRHLNIILDIIQKKLYEDSYNDDKKTLIPQSTQPIPTTNKMPTKFVNLLESEIFNNESIENPSTRKILWEEFANCSYFAIAQDNHIQETLLRHPDDKLCIAEETTKLVASGINLKVLP</sequence>
<gene>
    <name evidence="1" type="ORF">C2G38_2180123</name>
</gene>
<evidence type="ECO:0000313" key="1">
    <source>
        <dbReference type="EMBL" id="RIB20098.1"/>
    </source>
</evidence>